<dbReference type="AlphaFoldDB" id="A0A1G6RT56"/>
<name>A0A1G6RT56_9BRAD</name>
<evidence type="ECO:0000256" key="5">
    <source>
        <dbReference type="SAM" id="Phobius"/>
    </source>
</evidence>
<evidence type="ECO:0000256" key="2">
    <source>
        <dbReference type="ARBA" id="ARBA00022801"/>
    </source>
</evidence>
<keyword evidence="2" id="KW-0378">Hydrolase</keyword>
<dbReference type="PROSITE" id="PS00138">
    <property type="entry name" value="SUBTILASE_SER"/>
    <property type="match status" value="1"/>
</dbReference>
<dbReference type="RefSeq" id="WP_092081993.1">
    <property type="nucleotide sequence ID" value="NZ_FMZW01000007.1"/>
</dbReference>
<reference evidence="6 7" key="1">
    <citation type="submission" date="2016-10" db="EMBL/GenBank/DDBJ databases">
        <authorList>
            <person name="de Groot N.N."/>
        </authorList>
    </citation>
    <scope>NUCLEOTIDE SEQUENCE [LARGE SCALE GENOMIC DNA]</scope>
    <source>
        <strain evidence="6 7">R5</strain>
    </source>
</reference>
<dbReference type="Proteomes" id="UP000199245">
    <property type="component" value="Unassembled WGS sequence"/>
</dbReference>
<accession>A0A1G6RT56</accession>
<evidence type="ECO:0000256" key="3">
    <source>
        <dbReference type="ARBA" id="ARBA00022825"/>
    </source>
</evidence>
<evidence type="ECO:0000313" key="7">
    <source>
        <dbReference type="Proteomes" id="UP000199245"/>
    </source>
</evidence>
<dbReference type="GO" id="GO:0008236">
    <property type="term" value="F:serine-type peptidase activity"/>
    <property type="evidence" value="ECO:0007669"/>
    <property type="project" value="UniProtKB-KW"/>
</dbReference>
<keyword evidence="3" id="KW-0720">Serine protease</keyword>
<keyword evidence="5" id="KW-1133">Transmembrane helix</keyword>
<feature type="region of interest" description="Disordered" evidence="4">
    <location>
        <begin position="72"/>
        <end position="93"/>
    </location>
</feature>
<gene>
    <name evidence="6" type="ORF">SAMN05216337_1007112</name>
</gene>
<dbReference type="EMBL" id="FMZW01000007">
    <property type="protein sequence ID" value="SDD07613.1"/>
    <property type="molecule type" value="Genomic_DNA"/>
</dbReference>
<evidence type="ECO:0000256" key="4">
    <source>
        <dbReference type="SAM" id="MobiDB-lite"/>
    </source>
</evidence>
<evidence type="ECO:0000256" key="1">
    <source>
        <dbReference type="ARBA" id="ARBA00022670"/>
    </source>
</evidence>
<keyword evidence="1" id="KW-0645">Protease</keyword>
<sequence length="250" mass="25664">MSEPTQSIHDRIMSVRRATGGGRDAFADEDEIVPRRRWLRNALYGVSAVVALSVSGFGLYQIPVVAESFAQVTGKPKTTPQPRARAAQKDNLGTSAATPAAAAAATDPFLTHASQAGVKACALTYSGLGKSLTNGTEFMVQTQTAKTDADRRGLEGVVGMTFPSGRGDYSGAAAGVVFAAPTAQGCEGNMVRVVPFVQNCQAAAGFLPKGSQPLQPLSGLAVYALSTGGQAMLMPSGNGCVVVSILRTGG</sequence>
<dbReference type="InterPro" id="IPR023828">
    <property type="entry name" value="Peptidase_S8_Ser-AS"/>
</dbReference>
<organism evidence="6 7">
    <name type="scientific">Bradyrhizobium brasilense</name>
    <dbReference type="NCBI Taxonomy" id="1419277"/>
    <lineage>
        <taxon>Bacteria</taxon>
        <taxon>Pseudomonadati</taxon>
        <taxon>Pseudomonadota</taxon>
        <taxon>Alphaproteobacteria</taxon>
        <taxon>Hyphomicrobiales</taxon>
        <taxon>Nitrobacteraceae</taxon>
        <taxon>Bradyrhizobium</taxon>
    </lineage>
</organism>
<keyword evidence="5" id="KW-0812">Transmembrane</keyword>
<feature type="transmembrane region" description="Helical" evidence="5">
    <location>
        <begin position="42"/>
        <end position="62"/>
    </location>
</feature>
<keyword evidence="5" id="KW-0472">Membrane</keyword>
<evidence type="ECO:0000313" key="6">
    <source>
        <dbReference type="EMBL" id="SDD07613.1"/>
    </source>
</evidence>
<dbReference type="GO" id="GO:0006508">
    <property type="term" value="P:proteolysis"/>
    <property type="evidence" value="ECO:0007669"/>
    <property type="project" value="UniProtKB-KW"/>
</dbReference>
<proteinExistence type="predicted"/>
<protein>
    <submittedName>
        <fullName evidence="6">Uncharacterized protein</fullName>
    </submittedName>
</protein>